<keyword evidence="4" id="KW-0443">Lipid metabolism</keyword>
<evidence type="ECO:0000313" key="8">
    <source>
        <dbReference type="Proteomes" id="UP000182719"/>
    </source>
</evidence>
<dbReference type="Proteomes" id="UP000182719">
    <property type="component" value="Unassembled WGS sequence"/>
</dbReference>
<dbReference type="PANTHER" id="PTHR22754">
    <property type="entry name" value="DISCO-INTERACTING PROTEIN 2 DIP2 -RELATED"/>
    <property type="match status" value="1"/>
</dbReference>
<evidence type="ECO:0000256" key="1">
    <source>
        <dbReference type="ARBA" id="ARBA00006432"/>
    </source>
</evidence>
<dbReference type="GO" id="GO:0070566">
    <property type="term" value="F:adenylyltransferase activity"/>
    <property type="evidence" value="ECO:0007669"/>
    <property type="project" value="TreeGrafter"/>
</dbReference>
<evidence type="ECO:0000256" key="3">
    <source>
        <dbReference type="ARBA" id="ARBA00022832"/>
    </source>
</evidence>
<dbReference type="GO" id="GO:0016874">
    <property type="term" value="F:ligase activity"/>
    <property type="evidence" value="ECO:0007669"/>
    <property type="project" value="UniProtKB-KW"/>
</dbReference>
<evidence type="ECO:0000313" key="7">
    <source>
        <dbReference type="EMBL" id="SEM65057.1"/>
    </source>
</evidence>
<name>A0A1H8A698_STIAU</name>
<dbReference type="GO" id="GO:0005886">
    <property type="term" value="C:plasma membrane"/>
    <property type="evidence" value="ECO:0007669"/>
    <property type="project" value="TreeGrafter"/>
</dbReference>
<feature type="domain" description="AMP-dependent synthetase/ligase" evidence="5">
    <location>
        <begin position="24"/>
        <end position="406"/>
    </location>
</feature>
<comment type="similarity">
    <text evidence="1">Belongs to the ATP-dependent AMP-binding enzyme family.</text>
</comment>
<evidence type="ECO:0000256" key="4">
    <source>
        <dbReference type="ARBA" id="ARBA00023098"/>
    </source>
</evidence>
<dbReference type="PROSITE" id="PS00455">
    <property type="entry name" value="AMP_BINDING"/>
    <property type="match status" value="1"/>
</dbReference>
<evidence type="ECO:0000259" key="5">
    <source>
        <dbReference type="Pfam" id="PF00501"/>
    </source>
</evidence>
<organism evidence="7 8">
    <name type="scientific">Stigmatella aurantiaca</name>
    <dbReference type="NCBI Taxonomy" id="41"/>
    <lineage>
        <taxon>Bacteria</taxon>
        <taxon>Pseudomonadati</taxon>
        <taxon>Myxococcota</taxon>
        <taxon>Myxococcia</taxon>
        <taxon>Myxococcales</taxon>
        <taxon>Cystobacterineae</taxon>
        <taxon>Archangiaceae</taxon>
        <taxon>Stigmatella</taxon>
    </lineage>
</organism>
<dbReference type="Pfam" id="PF23024">
    <property type="entry name" value="AMP-dom_DIP2-like"/>
    <property type="match status" value="1"/>
</dbReference>
<dbReference type="SUPFAM" id="SSF56801">
    <property type="entry name" value="Acetyl-CoA synthetase-like"/>
    <property type="match status" value="1"/>
</dbReference>
<proteinExistence type="inferred from homology"/>
<dbReference type="InterPro" id="IPR040097">
    <property type="entry name" value="FAAL/FAAC"/>
</dbReference>
<dbReference type="FunFam" id="3.40.50.12780:FF:000013">
    <property type="entry name" value="Long-chain-fatty-acid--AMP ligase FadD32"/>
    <property type="match status" value="1"/>
</dbReference>
<dbReference type="InterPro" id="IPR020845">
    <property type="entry name" value="AMP-binding_CS"/>
</dbReference>
<dbReference type="Pfam" id="PF00501">
    <property type="entry name" value="AMP-binding"/>
    <property type="match status" value="1"/>
</dbReference>
<dbReference type="PANTHER" id="PTHR22754:SF32">
    <property type="entry name" value="DISCO-INTERACTING PROTEIN 2"/>
    <property type="match status" value="1"/>
</dbReference>
<dbReference type="InterPro" id="IPR042099">
    <property type="entry name" value="ANL_N_sf"/>
</dbReference>
<evidence type="ECO:0000256" key="2">
    <source>
        <dbReference type="ARBA" id="ARBA00022598"/>
    </source>
</evidence>
<dbReference type="Gene3D" id="3.30.300.30">
    <property type="match status" value="1"/>
</dbReference>
<keyword evidence="8" id="KW-1185">Reference proteome</keyword>
<protein>
    <submittedName>
        <fullName evidence="7">Acyl-CoA synthetase (AMP-forming)/AMP-acid ligase II</fullName>
    </submittedName>
</protein>
<accession>A0A1H8A698</accession>
<keyword evidence="3" id="KW-0276">Fatty acid metabolism</keyword>
<dbReference type="InterPro" id="IPR045851">
    <property type="entry name" value="AMP-bd_C_sf"/>
</dbReference>
<dbReference type="GO" id="GO:0006633">
    <property type="term" value="P:fatty acid biosynthetic process"/>
    <property type="evidence" value="ECO:0007669"/>
    <property type="project" value="TreeGrafter"/>
</dbReference>
<dbReference type="EMBL" id="FOAP01000020">
    <property type="protein sequence ID" value="SEM65057.1"/>
    <property type="molecule type" value="Genomic_DNA"/>
</dbReference>
<dbReference type="AlphaFoldDB" id="A0A1H8A698"/>
<dbReference type="Gene3D" id="3.40.50.12780">
    <property type="entry name" value="N-terminal domain of ligase-like"/>
    <property type="match status" value="1"/>
</dbReference>
<dbReference type="GO" id="GO:0071766">
    <property type="term" value="P:Actinobacterium-type cell wall biogenesis"/>
    <property type="evidence" value="ECO:0007669"/>
    <property type="project" value="UniProtKB-ARBA"/>
</dbReference>
<dbReference type="CDD" id="cd05931">
    <property type="entry name" value="FAAL"/>
    <property type="match status" value="1"/>
</dbReference>
<dbReference type="OrthoDB" id="5480912at2"/>
<dbReference type="InterPro" id="IPR000873">
    <property type="entry name" value="AMP-dep_synth/lig_dom"/>
</dbReference>
<reference evidence="8" key="1">
    <citation type="submission" date="2016-10" db="EMBL/GenBank/DDBJ databases">
        <authorList>
            <person name="Varghese N."/>
            <person name="Submissions S."/>
        </authorList>
    </citation>
    <scope>NUCLEOTIDE SEQUENCE [LARGE SCALE GENOMIC DNA]</scope>
    <source>
        <strain evidence="8">DSM 17044</strain>
    </source>
</reference>
<feature type="domain" description="AMP-binding enzyme C-terminal" evidence="6">
    <location>
        <begin position="449"/>
        <end position="567"/>
    </location>
</feature>
<dbReference type="RefSeq" id="WP_075009870.1">
    <property type="nucleotide sequence ID" value="NZ_FOAP01000020.1"/>
</dbReference>
<gene>
    <name evidence="7" type="ORF">SAMN05444354_12085</name>
</gene>
<sequence>MKTDSHLSRFRSLAEVIEHCGREQPDLELYRFVEDGDRVVASLTSGQLLSRVRGIAQQLVEAQLVGERALLLYPPGLEFLVGFAACVYAGVVAVPVYPPEPGRLEKALPLLMGIIRNANPRAILGDSMTLELARMLTGDIEGADEKVWLATDTVAGAAEARRPRPPTEETLAFLQYTSGSTGAPKGVALSHGNLLHNLAVIQERFEHTRQSQGVIWLPSYHDMGLIGGILQPLYAGFPVVLMSPFDFLKKPLHWLRAITRFQATTSGGPAFSFDLCTRSVPDSALDTLDLSSWSVAFVGSDVVRWEGLNAFAKKFARCGFRMEAFYPCYGLAESTLFVSGGDKAAAPVVRPAPASSGGEPHVLVGCGRAGADSEILIVDAQTRTPLEDGQVGEIWARGPSVARGYWENPEQTQESFGAQLAGEDSRRYLRTGDLGLIQDGELFITGRIKEVLKIRGKNHFPRDIEVTAEDSEPQMIRRGCSAAFVTNDDADLIVVIEVRKPDGAEEALSEARIAALCETVRAAITAKHGLSAAGVVLVPPGTVPKTSSGKVRRVVCKDQYLAGELPMLGAWRRRG</sequence>
<evidence type="ECO:0000259" key="6">
    <source>
        <dbReference type="Pfam" id="PF23024"/>
    </source>
</evidence>
<keyword evidence="2 7" id="KW-0436">Ligase</keyword>
<dbReference type="InterPro" id="IPR025110">
    <property type="entry name" value="AMP-bd_C"/>
</dbReference>